<evidence type="ECO:0000313" key="1">
    <source>
        <dbReference type="EMBL" id="KAF1992523.1"/>
    </source>
</evidence>
<dbReference type="AlphaFoldDB" id="A0A6G1HH69"/>
<evidence type="ECO:0000313" key="2">
    <source>
        <dbReference type="Proteomes" id="UP000800041"/>
    </source>
</evidence>
<organism evidence="1 2">
    <name type="scientific">Aulographum hederae CBS 113979</name>
    <dbReference type="NCBI Taxonomy" id="1176131"/>
    <lineage>
        <taxon>Eukaryota</taxon>
        <taxon>Fungi</taxon>
        <taxon>Dikarya</taxon>
        <taxon>Ascomycota</taxon>
        <taxon>Pezizomycotina</taxon>
        <taxon>Dothideomycetes</taxon>
        <taxon>Pleosporomycetidae</taxon>
        <taxon>Aulographales</taxon>
        <taxon>Aulographaceae</taxon>
    </lineage>
</organism>
<feature type="non-terminal residue" evidence="1">
    <location>
        <position position="166"/>
    </location>
</feature>
<dbReference type="EMBL" id="ML977137">
    <property type="protein sequence ID" value="KAF1992523.1"/>
    <property type="molecule type" value="Genomic_DNA"/>
</dbReference>
<protein>
    <recommendedName>
        <fullName evidence="3">BTB domain-containing protein</fullName>
    </recommendedName>
</protein>
<reference evidence="1" key="1">
    <citation type="journal article" date="2020" name="Stud. Mycol.">
        <title>101 Dothideomycetes genomes: a test case for predicting lifestyles and emergence of pathogens.</title>
        <authorList>
            <person name="Haridas S."/>
            <person name="Albert R."/>
            <person name="Binder M."/>
            <person name="Bloem J."/>
            <person name="Labutti K."/>
            <person name="Salamov A."/>
            <person name="Andreopoulos B."/>
            <person name="Baker S."/>
            <person name="Barry K."/>
            <person name="Bills G."/>
            <person name="Bluhm B."/>
            <person name="Cannon C."/>
            <person name="Castanera R."/>
            <person name="Culley D."/>
            <person name="Daum C."/>
            <person name="Ezra D."/>
            <person name="Gonzalez J."/>
            <person name="Henrissat B."/>
            <person name="Kuo A."/>
            <person name="Liang C."/>
            <person name="Lipzen A."/>
            <person name="Lutzoni F."/>
            <person name="Magnuson J."/>
            <person name="Mondo S."/>
            <person name="Nolan M."/>
            <person name="Ohm R."/>
            <person name="Pangilinan J."/>
            <person name="Park H.-J."/>
            <person name="Ramirez L."/>
            <person name="Alfaro M."/>
            <person name="Sun H."/>
            <person name="Tritt A."/>
            <person name="Yoshinaga Y."/>
            <person name="Zwiers L.-H."/>
            <person name="Turgeon B."/>
            <person name="Goodwin S."/>
            <person name="Spatafora J."/>
            <person name="Crous P."/>
            <person name="Grigoriev I."/>
        </authorList>
    </citation>
    <scope>NUCLEOTIDE SEQUENCE</scope>
    <source>
        <strain evidence="1">CBS 113979</strain>
    </source>
</reference>
<dbReference type="Proteomes" id="UP000800041">
    <property type="component" value="Unassembled WGS sequence"/>
</dbReference>
<evidence type="ECO:0008006" key="3">
    <source>
        <dbReference type="Google" id="ProtNLM"/>
    </source>
</evidence>
<proteinExistence type="predicted"/>
<name>A0A6G1HH69_9PEZI</name>
<dbReference type="OrthoDB" id="5275938at2759"/>
<gene>
    <name evidence="1" type="ORF">K402DRAFT_344884</name>
</gene>
<keyword evidence="2" id="KW-1185">Reference proteome</keyword>
<accession>A0A6G1HH69</accession>
<sequence length="166" mass="18147">MSEPSSEEQDYRPVIIDPDGDLKLLAGEGQYKTSLLVSSKVLCLASDVFRVMLYSSGLAEAQAFLANSVLNIGPTEISLPDDEAVGMQALCELLHFRTPNPRNYVGVMVPAMIVAEKYNCITAIAPWIGINLPMDKCGSGGFESILPITFMIKNLDIFERAGREFL</sequence>